<sequence length="81" mass="9063">MIQVTCQVTGGDIVLNRPLFKAELVKNGYTFKKMAGELGMSERTFSKRVKTGDFGSSEIDIMIPLLHLDDPRPIFFAQLVT</sequence>
<evidence type="ECO:0000313" key="1">
    <source>
        <dbReference type="EMBL" id="DAF64114.1"/>
    </source>
</evidence>
<accession>A0A8S5TML0</accession>
<name>A0A8S5TML0_9CAUD</name>
<organism evidence="1">
    <name type="scientific">Siphoviridae sp. ctTIi48</name>
    <dbReference type="NCBI Taxonomy" id="2827875"/>
    <lineage>
        <taxon>Viruses</taxon>
        <taxon>Duplodnaviria</taxon>
        <taxon>Heunggongvirae</taxon>
        <taxon>Uroviricota</taxon>
        <taxon>Caudoviricetes</taxon>
    </lineage>
</organism>
<dbReference type="EMBL" id="BK032851">
    <property type="protein sequence ID" value="DAF64114.1"/>
    <property type="molecule type" value="Genomic_DNA"/>
</dbReference>
<proteinExistence type="predicted"/>
<reference evidence="1" key="1">
    <citation type="journal article" date="2021" name="Proc. Natl. Acad. Sci. U.S.A.">
        <title>A Catalog of Tens of Thousands of Viruses from Human Metagenomes Reveals Hidden Associations with Chronic Diseases.</title>
        <authorList>
            <person name="Tisza M.J."/>
            <person name="Buck C.B."/>
        </authorList>
    </citation>
    <scope>NUCLEOTIDE SEQUENCE</scope>
    <source>
        <strain evidence="1">CtTIi48</strain>
    </source>
</reference>
<protein>
    <submittedName>
        <fullName evidence="1">Antitoxin</fullName>
    </submittedName>
</protein>